<gene>
    <name evidence="1" type="ORF">E2562_038469</name>
</gene>
<name>A0A6G1E7K5_9ORYZ</name>
<sequence>MDHSMAVVMGEGLIGGLVEKMLMYLWLTCEGWQQVLWVSTFGGCVQKLGVGNMDPGRGSLFGKLVPTALTARLACQR</sequence>
<accession>A0A6G1E7K5</accession>
<dbReference type="EMBL" id="SPHZ02000005">
    <property type="protein sequence ID" value="KAF0921085.1"/>
    <property type="molecule type" value="Genomic_DNA"/>
</dbReference>
<dbReference type="AlphaFoldDB" id="A0A6G1E7K5"/>
<proteinExistence type="predicted"/>
<reference evidence="1 2" key="1">
    <citation type="submission" date="2019-11" db="EMBL/GenBank/DDBJ databases">
        <title>Whole genome sequence of Oryza granulata.</title>
        <authorList>
            <person name="Li W."/>
        </authorList>
    </citation>
    <scope>NUCLEOTIDE SEQUENCE [LARGE SCALE GENOMIC DNA]</scope>
    <source>
        <strain evidence="2">cv. Menghai</strain>
        <tissue evidence="1">Leaf</tissue>
    </source>
</reference>
<comment type="caution">
    <text evidence="1">The sequence shown here is derived from an EMBL/GenBank/DDBJ whole genome shotgun (WGS) entry which is preliminary data.</text>
</comment>
<evidence type="ECO:0000313" key="2">
    <source>
        <dbReference type="Proteomes" id="UP000479710"/>
    </source>
</evidence>
<organism evidence="1 2">
    <name type="scientific">Oryza meyeriana var. granulata</name>
    <dbReference type="NCBI Taxonomy" id="110450"/>
    <lineage>
        <taxon>Eukaryota</taxon>
        <taxon>Viridiplantae</taxon>
        <taxon>Streptophyta</taxon>
        <taxon>Embryophyta</taxon>
        <taxon>Tracheophyta</taxon>
        <taxon>Spermatophyta</taxon>
        <taxon>Magnoliopsida</taxon>
        <taxon>Liliopsida</taxon>
        <taxon>Poales</taxon>
        <taxon>Poaceae</taxon>
        <taxon>BOP clade</taxon>
        <taxon>Oryzoideae</taxon>
        <taxon>Oryzeae</taxon>
        <taxon>Oryzinae</taxon>
        <taxon>Oryza</taxon>
        <taxon>Oryza meyeriana</taxon>
    </lineage>
</organism>
<protein>
    <submittedName>
        <fullName evidence="1">Uncharacterized protein</fullName>
    </submittedName>
</protein>
<evidence type="ECO:0000313" key="1">
    <source>
        <dbReference type="EMBL" id="KAF0921085.1"/>
    </source>
</evidence>
<dbReference type="Proteomes" id="UP000479710">
    <property type="component" value="Unassembled WGS sequence"/>
</dbReference>
<keyword evidence="2" id="KW-1185">Reference proteome</keyword>